<dbReference type="EMBL" id="CP076460">
    <property type="protein sequence ID" value="QWQ32782.1"/>
    <property type="molecule type" value="Genomic_DNA"/>
</dbReference>
<organism evidence="1 2">
    <name type="scientific">Candidatus Minimicrobia naudis</name>
    <dbReference type="NCBI Taxonomy" id="2841263"/>
    <lineage>
        <taxon>Bacteria</taxon>
        <taxon>Candidatus Saccharimonadota</taxon>
        <taxon>Candidatus Saccharimonadota incertae sedis</taxon>
        <taxon>Candidatus Minimicrobia</taxon>
    </lineage>
</organism>
<evidence type="ECO:0000313" key="2">
    <source>
        <dbReference type="Proteomes" id="UP000679129"/>
    </source>
</evidence>
<protein>
    <submittedName>
        <fullName evidence="1">Uncharacterized protein</fullName>
    </submittedName>
</protein>
<dbReference type="InterPro" id="IPR004805">
    <property type="entry name" value="DnaE2/DnaE/PolC"/>
</dbReference>
<sequence length="64" mass="7105">MRKLSGLSWKNSLTIVSSNGSHAAFYGLIACWTAYLKAHYPDAFMAALMTSDYDDTDRLAIEIT</sequence>
<dbReference type="KEGG" id="mnd:KOY48_03590"/>
<dbReference type="GO" id="GO:0006260">
    <property type="term" value="P:DNA replication"/>
    <property type="evidence" value="ECO:0007669"/>
    <property type="project" value="InterPro"/>
</dbReference>
<dbReference type="Proteomes" id="UP000679129">
    <property type="component" value="Chromosome"/>
</dbReference>
<proteinExistence type="predicted"/>
<dbReference type="PANTHER" id="PTHR32294:SF0">
    <property type="entry name" value="DNA POLYMERASE III SUBUNIT ALPHA"/>
    <property type="match status" value="1"/>
</dbReference>
<name>A0A8F1MCB8_9BACT</name>
<dbReference type="AlphaFoldDB" id="A0A8F1MCB8"/>
<dbReference type="GO" id="GO:0008408">
    <property type="term" value="F:3'-5' exonuclease activity"/>
    <property type="evidence" value="ECO:0007669"/>
    <property type="project" value="InterPro"/>
</dbReference>
<gene>
    <name evidence="1" type="ORF">KOY48_03590</name>
</gene>
<dbReference type="PANTHER" id="PTHR32294">
    <property type="entry name" value="DNA POLYMERASE III SUBUNIT ALPHA"/>
    <property type="match status" value="1"/>
</dbReference>
<reference evidence="1" key="1">
    <citation type="submission" date="2021-06" db="EMBL/GenBank/DDBJ databases">
        <title>An adapted protocol for Saccharibacteria cultivation: two new species join this phylum of Candidate Phyla Radiations.</title>
        <authorList>
            <person name="Ibrahim A."/>
            <person name="Maatouk M."/>
            <person name="Zgheib R."/>
            <person name="Haddad G."/>
            <person name="Bou Khalil J."/>
            <person name="Raoult D."/>
            <person name="Bittar F."/>
        </authorList>
    </citation>
    <scope>NUCLEOTIDE SEQUENCE</scope>
    <source>
        <strain evidence="1">IHU1</strain>
    </source>
</reference>
<evidence type="ECO:0000313" key="1">
    <source>
        <dbReference type="EMBL" id="QWQ32782.1"/>
    </source>
</evidence>
<accession>A0A8F1MCB8</accession>
<keyword evidence="2" id="KW-1185">Reference proteome</keyword>
<dbReference type="PROSITE" id="PS51257">
    <property type="entry name" value="PROKAR_LIPOPROTEIN"/>
    <property type="match status" value="1"/>
</dbReference>